<name>A0A1X7VBA9_AMPQE</name>
<organism evidence="2">
    <name type="scientific">Amphimedon queenslandica</name>
    <name type="common">Sponge</name>
    <dbReference type="NCBI Taxonomy" id="400682"/>
    <lineage>
        <taxon>Eukaryota</taxon>
        <taxon>Metazoa</taxon>
        <taxon>Porifera</taxon>
        <taxon>Demospongiae</taxon>
        <taxon>Heteroscleromorpha</taxon>
        <taxon>Haplosclerida</taxon>
        <taxon>Niphatidae</taxon>
        <taxon>Amphimedon</taxon>
    </lineage>
</organism>
<feature type="region of interest" description="Disordered" evidence="1">
    <location>
        <begin position="1"/>
        <end position="70"/>
    </location>
</feature>
<dbReference type="AlphaFoldDB" id="A0A1X7VBA9"/>
<dbReference type="EnsemblMetazoa" id="Aqu2.1.37029_001">
    <property type="protein sequence ID" value="Aqu2.1.37029_001"/>
    <property type="gene ID" value="Aqu2.1.37029"/>
</dbReference>
<evidence type="ECO:0000313" key="2">
    <source>
        <dbReference type="EnsemblMetazoa" id="Aqu2.1.37029_001"/>
    </source>
</evidence>
<evidence type="ECO:0000256" key="1">
    <source>
        <dbReference type="SAM" id="MobiDB-lite"/>
    </source>
</evidence>
<protein>
    <submittedName>
        <fullName evidence="2">Uncharacterized protein</fullName>
    </submittedName>
</protein>
<accession>A0A1X7VBA9</accession>
<feature type="compositionally biased region" description="Polar residues" evidence="1">
    <location>
        <begin position="1"/>
        <end position="17"/>
    </location>
</feature>
<proteinExistence type="predicted"/>
<reference evidence="2" key="1">
    <citation type="submission" date="2017-05" db="UniProtKB">
        <authorList>
            <consortium name="EnsemblMetazoa"/>
        </authorList>
    </citation>
    <scope>IDENTIFICATION</scope>
</reference>
<sequence length="70" mass="7556">MSTSSDVEFTSELTELTNGCDGSDSESDDFSTAPKPVQPSILERLGAPQRSDLARKRKVATNPPCGKRRS</sequence>
<dbReference type="InParanoid" id="A0A1X7VBA9"/>